<accession>A0A2S0U3I6</accession>
<gene>
    <name evidence="1" type="primary">clink</name>
</gene>
<dbReference type="GeneID" id="65247088"/>
<name>A0A2S0U3I6_9VIRU</name>
<dbReference type="Proteomes" id="UP000679677">
    <property type="component" value="Genome"/>
</dbReference>
<proteinExistence type="predicted"/>
<dbReference type="EMBL" id="MH048843">
    <property type="protein sequence ID" value="AWB36047.1"/>
    <property type="molecule type" value="Genomic_DNA"/>
</dbReference>
<evidence type="ECO:0000313" key="2">
    <source>
        <dbReference type="Proteomes" id="UP000679677"/>
    </source>
</evidence>
<keyword evidence="2" id="KW-1185">Reference proteome</keyword>
<sequence>MDLKFVYVLPSEIKEKIYLEHMKSHRKSQILQKAIQEKIDSYVHLTQKEVLTEEEVTKFNQFLISLSSHYGNNDKQICLIKWKADVALSVKYNMMADQHWSSFSEREMVHLLCHEVVEPGQDIDVTYVDGHIVNCKTIEEICELAGVSVLYIEIVRGVIRTPNCNI</sequence>
<dbReference type="KEGG" id="vg:65247088"/>
<dbReference type="RefSeq" id="YP_010088044.1">
    <property type="nucleotide sequence ID" value="NC_055622.1"/>
</dbReference>
<protein>
    <submittedName>
        <fullName evidence="1">Cell cycle link protein</fullName>
    </submittedName>
</protein>
<organism evidence="1 2">
    <name type="scientific">Sophora yellow stunt virus</name>
    <dbReference type="NCBI Taxonomy" id="1980160"/>
    <lineage>
        <taxon>Viruses</taxon>
        <taxon>Monodnaviria</taxon>
        <taxon>Shotokuvirae</taxon>
        <taxon>Cressdnaviricota</taxon>
        <taxon>Arfiviricetes</taxon>
        <taxon>Mulpavirales</taxon>
        <taxon>Nanoviridae</taxon>
        <taxon>Nanovirus</taxon>
        <taxon>Nanovirus sophorae</taxon>
    </lineage>
</organism>
<reference evidence="1" key="1">
    <citation type="submission" date="2018-03" db="EMBL/GenBank/DDBJ databases">
        <title>Aphid transmission and# genome characterization of a newisolate of Sophora yellow stunt-associated #virus.</title>
        <authorList>
            <person name="Heydarnejad J."/>
            <person name="Hassanvand V."/>
            <person name="Sadeghi-Majd J."/>
            <person name="Bagheri S."/>
            <person name="Kamali M."/>
            <person name="Pouramini N."/>
            <person name="Koohshahi A."/>
            <person name="Massumi H."/>
            <person name="Varsani A."/>
        </authorList>
    </citation>
    <scope>NUCLEOTIDE SEQUENCE</scope>
    <source>
        <strain evidence="1">IR:Har:H13:Soph:17</strain>
    </source>
</reference>
<evidence type="ECO:0000313" key="1">
    <source>
        <dbReference type="EMBL" id="AWB36047.1"/>
    </source>
</evidence>